<evidence type="ECO:0000313" key="11">
    <source>
        <dbReference type="Proteomes" id="UP000030856"/>
    </source>
</evidence>
<keyword evidence="8" id="KW-0812">Transmembrane</keyword>
<dbReference type="Pfam" id="PF12801">
    <property type="entry name" value="Fer4_5"/>
    <property type="match status" value="2"/>
</dbReference>
<dbReference type="Proteomes" id="UP000030856">
    <property type="component" value="Unassembled WGS sequence"/>
</dbReference>
<keyword evidence="10" id="KW-0560">Oxidoreductase</keyword>
<feature type="transmembrane region" description="Helical" evidence="8">
    <location>
        <begin position="138"/>
        <end position="158"/>
    </location>
</feature>
<keyword evidence="2" id="KW-0004">4Fe-4S</keyword>
<feature type="transmembrane region" description="Helical" evidence="8">
    <location>
        <begin position="170"/>
        <end position="192"/>
    </location>
</feature>
<dbReference type="NCBIfam" id="TIGR02163">
    <property type="entry name" value="napH"/>
    <property type="match status" value="1"/>
</dbReference>
<keyword evidence="1" id="KW-0813">Transport</keyword>
<evidence type="ECO:0000256" key="5">
    <source>
        <dbReference type="ARBA" id="ARBA00022982"/>
    </source>
</evidence>
<keyword evidence="11" id="KW-1185">Reference proteome</keyword>
<feature type="domain" description="4Fe-4S ferredoxin-type" evidence="9">
    <location>
        <begin position="217"/>
        <end position="248"/>
    </location>
</feature>
<evidence type="ECO:0000256" key="6">
    <source>
        <dbReference type="ARBA" id="ARBA00023004"/>
    </source>
</evidence>
<dbReference type="InterPro" id="IPR051684">
    <property type="entry name" value="Electron_Trans/Redox"/>
</dbReference>
<gene>
    <name evidence="10" type="primary">napH</name>
    <name evidence="10" type="ORF">JV46_19630</name>
</gene>
<protein>
    <submittedName>
        <fullName evidence="10">Periplasmic nitrate reductase napFDAGHBC, subunit H</fullName>
        <ecNumber evidence="10">1.7.99.4</ecNumber>
    </submittedName>
</protein>
<keyword evidence="8" id="KW-1133">Transmembrane helix</keyword>
<feature type="transmembrane region" description="Helical" evidence="8">
    <location>
        <begin position="71"/>
        <end position="99"/>
    </location>
</feature>
<dbReference type="PATRIC" id="fig|2340.3.peg.338"/>
<keyword evidence="8" id="KW-0472">Membrane</keyword>
<dbReference type="InterPro" id="IPR017896">
    <property type="entry name" value="4Fe4S_Fe-S-bd"/>
</dbReference>
<proteinExistence type="predicted"/>
<dbReference type="Gene3D" id="3.30.70.20">
    <property type="match status" value="1"/>
</dbReference>
<dbReference type="Pfam" id="PF12838">
    <property type="entry name" value="Fer4_7"/>
    <property type="match status" value="1"/>
</dbReference>
<dbReference type="EMBL" id="JRAA01000001">
    <property type="protein sequence ID" value="KHF25823.1"/>
    <property type="molecule type" value="Genomic_DNA"/>
</dbReference>
<dbReference type="PANTHER" id="PTHR30176:SF3">
    <property type="entry name" value="FERREDOXIN-TYPE PROTEIN NAPH"/>
    <property type="match status" value="1"/>
</dbReference>
<dbReference type="NCBIfam" id="NF007013">
    <property type="entry name" value="PRK09477.1"/>
    <property type="match status" value="1"/>
</dbReference>
<dbReference type="GO" id="GO:0051539">
    <property type="term" value="F:4 iron, 4 sulfur cluster binding"/>
    <property type="evidence" value="ECO:0007669"/>
    <property type="project" value="UniProtKB-KW"/>
</dbReference>
<evidence type="ECO:0000256" key="1">
    <source>
        <dbReference type="ARBA" id="ARBA00022448"/>
    </source>
</evidence>
<dbReference type="eggNOG" id="COG0348">
    <property type="taxonomic scope" value="Bacteria"/>
</dbReference>
<organism evidence="10 11">
    <name type="scientific">Solemya velum gill symbiont</name>
    <dbReference type="NCBI Taxonomy" id="2340"/>
    <lineage>
        <taxon>Bacteria</taxon>
        <taxon>Pseudomonadati</taxon>
        <taxon>Pseudomonadota</taxon>
        <taxon>Gammaproteobacteria</taxon>
        <taxon>sulfur-oxidizing symbionts</taxon>
    </lineage>
</organism>
<sequence>MMAKPFSEIGNDAIQSKGWLAAHKWLILRRVSQLGVLALFLLGPLAGIWIIKGNLSSSLLFDTVPMTEPVVFLQMLATGLVPATDAIIGVAIVAGFYFLVGGRVFCSWVCPVNMITDAAHWLRERLGIRGGARFSRNLRYWMLGMVLLLSAVTGTMAYEMFNPVSILHRGIIFGVGLAWSVVIAIFLFDFLVAKRGWCTHLCPMGGLYSVIGRYSLLKIAADKREACNDCMDCFIVCPEPQVIKPALKGAKKGLSPVILASECTNCGRCIDVCSEDVFSFGTRFNKYEKLGSEIGSAQKV</sequence>
<dbReference type="GO" id="GO:0046872">
    <property type="term" value="F:metal ion binding"/>
    <property type="evidence" value="ECO:0007669"/>
    <property type="project" value="UniProtKB-KW"/>
</dbReference>
<dbReference type="PROSITE" id="PS00198">
    <property type="entry name" value="4FE4S_FER_1"/>
    <property type="match status" value="1"/>
</dbReference>
<evidence type="ECO:0000256" key="2">
    <source>
        <dbReference type="ARBA" id="ARBA00022485"/>
    </source>
</evidence>
<dbReference type="GO" id="GO:0005886">
    <property type="term" value="C:plasma membrane"/>
    <property type="evidence" value="ECO:0007669"/>
    <property type="project" value="TreeGrafter"/>
</dbReference>
<feature type="domain" description="4Fe-4S ferredoxin-type" evidence="9">
    <location>
        <begin position="254"/>
        <end position="283"/>
    </location>
</feature>
<dbReference type="GO" id="GO:0016491">
    <property type="term" value="F:oxidoreductase activity"/>
    <property type="evidence" value="ECO:0007669"/>
    <property type="project" value="UniProtKB-KW"/>
</dbReference>
<dbReference type="PROSITE" id="PS51379">
    <property type="entry name" value="4FE4S_FER_2"/>
    <property type="match status" value="2"/>
</dbReference>
<evidence type="ECO:0000256" key="3">
    <source>
        <dbReference type="ARBA" id="ARBA00022723"/>
    </source>
</evidence>
<dbReference type="EC" id="1.7.99.4" evidence="10"/>
<keyword evidence="4" id="KW-0677">Repeat</keyword>
<keyword evidence="3" id="KW-0479">Metal-binding</keyword>
<comment type="caution">
    <text evidence="10">The sequence shown here is derived from an EMBL/GenBank/DDBJ whole genome shotgun (WGS) entry which is preliminary data.</text>
</comment>
<feature type="transmembrane region" description="Helical" evidence="8">
    <location>
        <begin position="34"/>
        <end position="51"/>
    </location>
</feature>
<dbReference type="STRING" id="2340.JV46_19630"/>
<keyword evidence="5" id="KW-0249">Electron transport</keyword>
<keyword evidence="6" id="KW-0408">Iron</keyword>
<dbReference type="PANTHER" id="PTHR30176">
    <property type="entry name" value="FERREDOXIN-TYPE PROTEIN NAPH"/>
    <property type="match status" value="1"/>
</dbReference>
<evidence type="ECO:0000256" key="8">
    <source>
        <dbReference type="SAM" id="Phobius"/>
    </source>
</evidence>
<evidence type="ECO:0000259" key="9">
    <source>
        <dbReference type="PROSITE" id="PS51379"/>
    </source>
</evidence>
<evidence type="ECO:0000313" key="10">
    <source>
        <dbReference type="EMBL" id="KHF25823.1"/>
    </source>
</evidence>
<dbReference type="RefSeq" id="WP_230209611.1">
    <property type="nucleotide sequence ID" value="NZ_JRAA01000001.1"/>
</dbReference>
<dbReference type="SUPFAM" id="SSF54862">
    <property type="entry name" value="4Fe-4S ferredoxins"/>
    <property type="match status" value="1"/>
</dbReference>
<evidence type="ECO:0000256" key="7">
    <source>
        <dbReference type="ARBA" id="ARBA00023014"/>
    </source>
</evidence>
<dbReference type="InterPro" id="IPR017900">
    <property type="entry name" value="4Fe4S_Fe_S_CS"/>
</dbReference>
<name>A0A0B0H6L5_SOVGS</name>
<dbReference type="InterPro" id="IPR011886">
    <property type="entry name" value="NapH_MauN"/>
</dbReference>
<accession>A0A0B0H6L5</accession>
<reference evidence="10 11" key="1">
    <citation type="journal article" date="2014" name="BMC Genomics">
        <title>The genome of the intracellular bacterium of the coastal bivalve, Solemya velum: a blueprint for thriving in and out of symbiosis.</title>
        <authorList>
            <person name="Dmytrenko O."/>
            <person name="Russell S.L."/>
            <person name="Loo W.T."/>
            <person name="Fontanez K.M."/>
            <person name="Liao L."/>
            <person name="Roeselers G."/>
            <person name="Sharma R."/>
            <person name="Stewart F.J."/>
            <person name="Newton I.L."/>
            <person name="Woyke T."/>
            <person name="Wu D."/>
            <person name="Lang J.M."/>
            <person name="Eisen J.A."/>
            <person name="Cavanaugh C.M."/>
        </authorList>
    </citation>
    <scope>NUCLEOTIDE SEQUENCE [LARGE SCALE GENOMIC DNA]</scope>
    <source>
        <strain evidence="10 11">WH</strain>
    </source>
</reference>
<evidence type="ECO:0000256" key="4">
    <source>
        <dbReference type="ARBA" id="ARBA00022737"/>
    </source>
</evidence>
<keyword evidence="7" id="KW-0411">Iron-sulfur</keyword>
<dbReference type="AlphaFoldDB" id="A0A0B0H6L5"/>